<organism evidence="1 2">
    <name type="scientific">Fuscibacter oryzae</name>
    <dbReference type="NCBI Taxonomy" id="2803939"/>
    <lineage>
        <taxon>Bacteria</taxon>
        <taxon>Pseudomonadati</taxon>
        <taxon>Pseudomonadota</taxon>
        <taxon>Alphaproteobacteria</taxon>
        <taxon>Rhodobacterales</taxon>
        <taxon>Paracoccaceae</taxon>
        <taxon>Fuscibacter</taxon>
    </lineage>
</organism>
<accession>A0A8J7MVL5</accession>
<dbReference type="RefSeq" id="WP_202660068.1">
    <property type="nucleotide sequence ID" value="NZ_JAESVP010000004.1"/>
</dbReference>
<dbReference type="EMBL" id="JAESVP010000004">
    <property type="protein sequence ID" value="MBL4928369.1"/>
    <property type="molecule type" value="Genomic_DNA"/>
</dbReference>
<sequence>MTGAALYVLLDRVDNAVTRADLGDLAELATLMEAAVQDFDPAIDANTSRMLSDRAAQVTTRLDAARRGVQAARRRMQEIRAACELRTYDRAGQAHNLAAGPNPTPHRF</sequence>
<name>A0A8J7MVL5_9RHOB</name>
<dbReference type="AlphaFoldDB" id="A0A8J7MVL5"/>
<dbReference type="Proteomes" id="UP000619033">
    <property type="component" value="Unassembled WGS sequence"/>
</dbReference>
<proteinExistence type="predicted"/>
<comment type="caution">
    <text evidence="1">The sequence shown here is derived from an EMBL/GenBank/DDBJ whole genome shotgun (WGS) entry which is preliminary data.</text>
</comment>
<protein>
    <submittedName>
        <fullName evidence="1">Uncharacterized protein</fullName>
    </submittedName>
</protein>
<keyword evidence="2" id="KW-1185">Reference proteome</keyword>
<evidence type="ECO:0000313" key="1">
    <source>
        <dbReference type="EMBL" id="MBL4928369.1"/>
    </source>
</evidence>
<evidence type="ECO:0000313" key="2">
    <source>
        <dbReference type="Proteomes" id="UP000619033"/>
    </source>
</evidence>
<reference evidence="1" key="1">
    <citation type="submission" date="2021-01" db="EMBL/GenBank/DDBJ databases">
        <title>Genome seq and assembly of Tabrizicola sp. KVB23.</title>
        <authorList>
            <person name="Chhetri G."/>
        </authorList>
    </citation>
    <scope>NUCLEOTIDE SEQUENCE</scope>
    <source>
        <strain evidence="1">KVB23</strain>
    </source>
</reference>
<gene>
    <name evidence="1" type="ORF">JI744_09655</name>
</gene>